<evidence type="ECO:0000313" key="3">
    <source>
        <dbReference type="Proteomes" id="UP000193944"/>
    </source>
</evidence>
<sequence>MKYLEKGILISDIQNRYANDFYPSQNIKYLNNQNDFSSFSSIPSQIQKSYILPKEKPSKPIEKPLKSPKRLICTNATANRLYLSHTIQSQQRINGHINNKQQQHHHQTTNKNIYLLNDLVNVYNGFTHKFVNENPSIRAYKTIGHTTLSYASIISMKNRPLLDRKLISGRNQRKKKEKQKRNKDKKGNNNTFKNKSINNNNINYNYNNNNDNNKDEDIINYLKPLSSYFNPKPVQENVEEEVKVEVLRTLSVSENGRLSTESLESLKSIDYFKIEDIINEYLISPSIPDIPIRYENGSNYLNCFNHLYDAFIYFHNRKLLQYIAWIPINDNKKYLSASSLLAKKHAPIVFKKTITHPQRVSSLYANFIHTEPEVNNNNINNNNNDNNQNVNKPKGKKKTLEKANTPKKSNDLSINTKQDVNDNNNNNDNKSSSSPTKQQDFSTPSISKNNKSLHSKVLENIMLNNPSKKEENSNNIINENNKPKQQDNKVEIKSTPNLQNNKNETKLKLKPQENTTELRHKKKLNDNNEEIKSKNEMKSKPKRRKTKTEINPKLMPEEIIELTPQTIRYEKKSISNRSPEIKNEKKSTNNMDKKFKLKPKETNEIKPKSITKHKRKHSNKNNITDMKSKLKTNENNYNYNKIIQSQENIIENDNLDLQDSRRSLLSIPSRIPIFRSSNIDPSSIKFNEHQNIQNQIISNKTSMIPTLGKFEFPFYHMYDAYETYGKALLRAPRAWRQLKRNVVSIASIYSYDNKP</sequence>
<feature type="compositionally biased region" description="Basic and acidic residues" evidence="1">
    <location>
        <begin position="481"/>
        <end position="492"/>
    </location>
</feature>
<feature type="region of interest" description="Disordered" evidence="1">
    <location>
        <begin position="464"/>
        <end position="549"/>
    </location>
</feature>
<dbReference type="AlphaFoldDB" id="A0A1Y1WR55"/>
<evidence type="ECO:0000256" key="1">
    <source>
        <dbReference type="SAM" id="MobiDB-lite"/>
    </source>
</evidence>
<feature type="region of interest" description="Disordered" evidence="1">
    <location>
        <begin position="171"/>
        <end position="202"/>
    </location>
</feature>
<protein>
    <submittedName>
        <fullName evidence="2">Uncharacterized protein</fullName>
    </submittedName>
</protein>
<feature type="region of interest" description="Disordered" evidence="1">
    <location>
        <begin position="374"/>
        <end position="452"/>
    </location>
</feature>
<feature type="compositionally biased region" description="Low complexity" evidence="1">
    <location>
        <begin position="375"/>
        <end position="391"/>
    </location>
</feature>
<dbReference type="Proteomes" id="UP000193944">
    <property type="component" value="Unassembled WGS sequence"/>
</dbReference>
<dbReference type="OrthoDB" id="2159924at2759"/>
<feature type="compositionally biased region" description="Polar residues" evidence="1">
    <location>
        <begin position="435"/>
        <end position="452"/>
    </location>
</feature>
<name>A0A1Y1WR55_9FUNG</name>
<dbReference type="EMBL" id="MCFG01000323">
    <property type="protein sequence ID" value="ORX76023.1"/>
    <property type="molecule type" value="Genomic_DNA"/>
</dbReference>
<feature type="compositionally biased region" description="Low complexity" evidence="1">
    <location>
        <begin position="188"/>
        <end position="202"/>
    </location>
</feature>
<comment type="caution">
    <text evidence="2">The sequence shown here is derived from an EMBL/GenBank/DDBJ whole genome shotgun (WGS) entry which is preliminary data.</text>
</comment>
<gene>
    <name evidence="2" type="ORF">BCR32DRAFT_296526</name>
</gene>
<feature type="compositionally biased region" description="Basic residues" evidence="1">
    <location>
        <begin position="171"/>
        <end position="184"/>
    </location>
</feature>
<keyword evidence="3" id="KW-1185">Reference proteome</keyword>
<accession>A0A1Y1WR55</accession>
<reference evidence="2 3" key="2">
    <citation type="submission" date="2016-08" db="EMBL/GenBank/DDBJ databases">
        <title>Pervasive Adenine N6-methylation of Active Genes in Fungi.</title>
        <authorList>
            <consortium name="DOE Joint Genome Institute"/>
            <person name="Mondo S.J."/>
            <person name="Dannebaum R.O."/>
            <person name="Kuo R.C."/>
            <person name="Labutti K."/>
            <person name="Haridas S."/>
            <person name="Kuo A."/>
            <person name="Salamov A."/>
            <person name="Ahrendt S.R."/>
            <person name="Lipzen A."/>
            <person name="Sullivan W."/>
            <person name="Andreopoulos W.B."/>
            <person name="Clum A."/>
            <person name="Lindquist E."/>
            <person name="Daum C."/>
            <person name="Ramamoorthy G.K."/>
            <person name="Gryganskyi A."/>
            <person name="Culley D."/>
            <person name="Magnuson J.K."/>
            <person name="James T.Y."/>
            <person name="O'Malley M.A."/>
            <person name="Stajich J.E."/>
            <person name="Spatafora J.W."/>
            <person name="Visel A."/>
            <person name="Grigoriev I.V."/>
        </authorList>
    </citation>
    <scope>NUCLEOTIDE SEQUENCE [LARGE SCALE GENOMIC DNA]</scope>
    <source>
        <strain evidence="2 3">S4</strain>
    </source>
</reference>
<organism evidence="2 3">
    <name type="scientific">Anaeromyces robustus</name>
    <dbReference type="NCBI Taxonomy" id="1754192"/>
    <lineage>
        <taxon>Eukaryota</taxon>
        <taxon>Fungi</taxon>
        <taxon>Fungi incertae sedis</taxon>
        <taxon>Chytridiomycota</taxon>
        <taxon>Chytridiomycota incertae sedis</taxon>
        <taxon>Neocallimastigomycetes</taxon>
        <taxon>Neocallimastigales</taxon>
        <taxon>Neocallimastigaceae</taxon>
        <taxon>Anaeromyces</taxon>
    </lineage>
</organism>
<reference evidence="2 3" key="1">
    <citation type="submission" date="2016-08" db="EMBL/GenBank/DDBJ databases">
        <title>A Parts List for Fungal Cellulosomes Revealed by Comparative Genomics.</title>
        <authorList>
            <consortium name="DOE Joint Genome Institute"/>
            <person name="Haitjema C.H."/>
            <person name="Gilmore S.P."/>
            <person name="Henske J.K."/>
            <person name="Solomon K.V."/>
            <person name="De Groot R."/>
            <person name="Kuo A."/>
            <person name="Mondo S.J."/>
            <person name="Salamov A.A."/>
            <person name="Labutti K."/>
            <person name="Zhao Z."/>
            <person name="Chiniquy J."/>
            <person name="Barry K."/>
            <person name="Brewer H.M."/>
            <person name="Purvine S.O."/>
            <person name="Wright A.T."/>
            <person name="Boxma B."/>
            <person name="Van Alen T."/>
            <person name="Hackstein J.H."/>
            <person name="Baker S.E."/>
            <person name="Grigoriev I.V."/>
            <person name="O'Malley M.A."/>
        </authorList>
    </citation>
    <scope>NUCLEOTIDE SEQUENCE [LARGE SCALE GENOMIC DNA]</scope>
    <source>
        <strain evidence="2 3">S4</strain>
    </source>
</reference>
<proteinExistence type="predicted"/>
<evidence type="ECO:0000313" key="2">
    <source>
        <dbReference type="EMBL" id="ORX76023.1"/>
    </source>
</evidence>
<feature type="compositionally biased region" description="Basic and acidic residues" evidence="1">
    <location>
        <begin position="524"/>
        <end position="539"/>
    </location>
</feature>
<feature type="compositionally biased region" description="Low complexity" evidence="1">
    <location>
        <begin position="421"/>
        <end position="434"/>
    </location>
</feature>